<feature type="compositionally biased region" description="Low complexity" evidence="1">
    <location>
        <begin position="30"/>
        <end position="50"/>
    </location>
</feature>
<protein>
    <submittedName>
        <fullName evidence="2">Uncharacterized protein</fullName>
    </submittedName>
</protein>
<reference evidence="2 3" key="1">
    <citation type="submission" date="2023-08" db="EMBL/GenBank/DDBJ databases">
        <title>Black Yeasts Isolated from many extreme environments.</title>
        <authorList>
            <person name="Coleine C."/>
            <person name="Stajich J.E."/>
            <person name="Selbmann L."/>
        </authorList>
    </citation>
    <scope>NUCLEOTIDE SEQUENCE [LARGE SCALE GENOMIC DNA]</scope>
    <source>
        <strain evidence="2 3">CCFEE 536</strain>
    </source>
</reference>
<dbReference type="InterPro" id="IPR026705">
    <property type="entry name" value="Hid-1/Ecm30"/>
</dbReference>
<accession>A0ABR0M2H0</accession>
<feature type="region of interest" description="Disordered" evidence="1">
    <location>
        <begin position="1"/>
        <end position="85"/>
    </location>
</feature>
<evidence type="ECO:0000313" key="2">
    <source>
        <dbReference type="EMBL" id="KAK5277359.1"/>
    </source>
</evidence>
<comment type="caution">
    <text evidence="2">The sequence shown here is derived from an EMBL/GenBank/DDBJ whole genome shotgun (WGS) entry which is preliminary data.</text>
</comment>
<dbReference type="EMBL" id="JAVRRA010002686">
    <property type="protein sequence ID" value="KAK5277359.1"/>
    <property type="molecule type" value="Genomic_DNA"/>
</dbReference>
<evidence type="ECO:0000256" key="1">
    <source>
        <dbReference type="SAM" id="MobiDB-lite"/>
    </source>
</evidence>
<dbReference type="Pfam" id="PF12722">
    <property type="entry name" value="Hid1"/>
    <property type="match status" value="1"/>
</dbReference>
<feature type="non-terminal residue" evidence="2">
    <location>
        <position position="106"/>
    </location>
</feature>
<name>A0ABR0M2H0_9PEZI</name>
<keyword evidence="3" id="KW-1185">Reference proteome</keyword>
<proteinExistence type="predicted"/>
<sequence>VSSLSNVPEETGAFAIGDDDSDEDDMIRPTPSHSSAQSTSTSRAASISSSVDNALPMQLRGMSEKARGKMPLGQPSFARQNSTTSLSSMSAATLMMDDSFSPTPEW</sequence>
<gene>
    <name evidence="2" type="ORF">LTR16_009883</name>
</gene>
<organism evidence="2 3">
    <name type="scientific">Cryomyces antarcticus</name>
    <dbReference type="NCBI Taxonomy" id="329879"/>
    <lineage>
        <taxon>Eukaryota</taxon>
        <taxon>Fungi</taxon>
        <taxon>Dikarya</taxon>
        <taxon>Ascomycota</taxon>
        <taxon>Pezizomycotina</taxon>
        <taxon>Dothideomycetes</taxon>
        <taxon>Dothideomycetes incertae sedis</taxon>
        <taxon>Cryomyces</taxon>
    </lineage>
</organism>
<evidence type="ECO:0000313" key="3">
    <source>
        <dbReference type="Proteomes" id="UP001357485"/>
    </source>
</evidence>
<feature type="non-terminal residue" evidence="2">
    <location>
        <position position="1"/>
    </location>
</feature>
<dbReference type="Proteomes" id="UP001357485">
    <property type="component" value="Unassembled WGS sequence"/>
</dbReference>